<dbReference type="InterPro" id="IPR032331">
    <property type="entry name" value="DUF4856"/>
</dbReference>
<evidence type="ECO:0000313" key="3">
    <source>
        <dbReference type="Proteomes" id="UP001500567"/>
    </source>
</evidence>
<dbReference type="EMBL" id="BAABDJ010000003">
    <property type="protein sequence ID" value="GAA3997943.1"/>
    <property type="molecule type" value="Genomic_DNA"/>
</dbReference>
<dbReference type="PROSITE" id="PS51257">
    <property type="entry name" value="PROKAR_LIPOPROTEIN"/>
    <property type="match status" value="1"/>
</dbReference>
<comment type="caution">
    <text evidence="2">The sequence shown here is derived from an EMBL/GenBank/DDBJ whole genome shotgun (WGS) entry which is preliminary data.</text>
</comment>
<dbReference type="Pfam" id="PF16148">
    <property type="entry name" value="DUF4856"/>
    <property type="match status" value="1"/>
</dbReference>
<evidence type="ECO:0000313" key="2">
    <source>
        <dbReference type="EMBL" id="GAA3997943.1"/>
    </source>
</evidence>
<accession>A0ABP7RID2</accession>
<gene>
    <name evidence="2" type="ORF">GCM10022408_05820</name>
</gene>
<organism evidence="2 3">
    <name type="scientific">Hymenobacter fastidiosus</name>
    <dbReference type="NCBI Taxonomy" id="486264"/>
    <lineage>
        <taxon>Bacteria</taxon>
        <taxon>Pseudomonadati</taxon>
        <taxon>Bacteroidota</taxon>
        <taxon>Cytophagia</taxon>
        <taxon>Cytophagales</taxon>
        <taxon>Hymenobacteraceae</taxon>
        <taxon>Hymenobacter</taxon>
    </lineage>
</organism>
<name>A0ABP7RID2_9BACT</name>
<protein>
    <submittedName>
        <fullName evidence="2">DUF4856 domain-containing protein</fullName>
    </submittedName>
</protein>
<sequence>MSFKYASVALLALTFGFTACDKNDTESAPVLRTKMDTSSLSATSRYTESFKDAGGQSTVDLTTSGQRLNMFSEFNSYMALVAVAAPAAPSTLEVNKLRGLYANTGAYFTGPGLNTSGLQLRTTTAASFPATGAEAVRNYIDQNITKLAVVSQSVNNVATPGSAGRLGRYLVDEKGVEVNQVIQKALIGAVLLDQINNVLLTDQALKANNSKVVDGKVYSELEHNWDLAYGYLTSNAIMTTDITATPRERFLAGYLNEKNGPASPGVYLAFLKGRAAIVNNDAAGVKTQADLIRTELEKTIALSAVSYLSSWKAAAALDVKAHALGEGLGFIYSLRFCPKYGADAAFSDGLLTGLTSGSQGAWSLTNAQADVAINAIKAKFSIQ</sequence>
<dbReference type="Proteomes" id="UP001500567">
    <property type="component" value="Unassembled WGS sequence"/>
</dbReference>
<feature type="chain" id="PRO_5045392587" evidence="1">
    <location>
        <begin position="20"/>
        <end position="383"/>
    </location>
</feature>
<feature type="signal peptide" evidence="1">
    <location>
        <begin position="1"/>
        <end position="19"/>
    </location>
</feature>
<keyword evidence="3" id="KW-1185">Reference proteome</keyword>
<keyword evidence="1" id="KW-0732">Signal</keyword>
<proteinExistence type="predicted"/>
<reference evidence="3" key="1">
    <citation type="journal article" date="2019" name="Int. J. Syst. Evol. Microbiol.">
        <title>The Global Catalogue of Microorganisms (GCM) 10K type strain sequencing project: providing services to taxonomists for standard genome sequencing and annotation.</title>
        <authorList>
            <consortium name="The Broad Institute Genomics Platform"/>
            <consortium name="The Broad Institute Genome Sequencing Center for Infectious Disease"/>
            <person name="Wu L."/>
            <person name="Ma J."/>
        </authorList>
    </citation>
    <scope>NUCLEOTIDE SEQUENCE [LARGE SCALE GENOMIC DNA]</scope>
    <source>
        <strain evidence="3">JCM 17224</strain>
    </source>
</reference>
<evidence type="ECO:0000256" key="1">
    <source>
        <dbReference type="SAM" id="SignalP"/>
    </source>
</evidence>
<dbReference type="RefSeq" id="WP_345070877.1">
    <property type="nucleotide sequence ID" value="NZ_BAABDJ010000003.1"/>
</dbReference>